<evidence type="ECO:0000256" key="8">
    <source>
        <dbReference type="ARBA" id="ARBA00022989"/>
    </source>
</evidence>
<feature type="transmembrane region" description="Helical" evidence="11">
    <location>
        <begin position="987"/>
        <end position="1007"/>
    </location>
</feature>
<feature type="transmembrane region" description="Helical" evidence="11">
    <location>
        <begin position="850"/>
        <end position="868"/>
    </location>
</feature>
<keyword evidence="4 11" id="KW-0812">Transmembrane</keyword>
<evidence type="ECO:0000256" key="1">
    <source>
        <dbReference type="ARBA" id="ARBA00004141"/>
    </source>
</evidence>
<dbReference type="Pfam" id="PF00005">
    <property type="entry name" value="ABC_tran"/>
    <property type="match status" value="1"/>
</dbReference>
<keyword evidence="3" id="KW-0813">Transport</keyword>
<evidence type="ECO:0000256" key="5">
    <source>
        <dbReference type="ARBA" id="ARBA00022737"/>
    </source>
</evidence>
<feature type="transmembrane region" description="Helical" evidence="11">
    <location>
        <begin position="663"/>
        <end position="683"/>
    </location>
</feature>
<dbReference type="Pfam" id="PF19055">
    <property type="entry name" value="ABC2_membrane_7"/>
    <property type="match status" value="1"/>
</dbReference>
<dbReference type="InterPro" id="IPR013525">
    <property type="entry name" value="ABC2_TM"/>
</dbReference>
<dbReference type="InterPro" id="IPR027417">
    <property type="entry name" value="P-loop_NTPase"/>
</dbReference>
<dbReference type="PROSITE" id="PS50893">
    <property type="entry name" value="ABC_TRANSPORTER_2"/>
    <property type="match status" value="1"/>
</dbReference>
<dbReference type="GO" id="GO:0140359">
    <property type="term" value="F:ABC-type transporter activity"/>
    <property type="evidence" value="ECO:0007669"/>
    <property type="project" value="InterPro"/>
</dbReference>
<feature type="transmembrane region" description="Helical" evidence="11">
    <location>
        <begin position="746"/>
        <end position="772"/>
    </location>
</feature>
<evidence type="ECO:0000313" key="14">
    <source>
        <dbReference type="Proteomes" id="UP001372338"/>
    </source>
</evidence>
<dbReference type="Pfam" id="PF08370">
    <property type="entry name" value="PDR_assoc"/>
    <property type="match status" value="1"/>
</dbReference>
<evidence type="ECO:0000313" key="13">
    <source>
        <dbReference type="EMBL" id="KAK7255465.1"/>
    </source>
</evidence>
<evidence type="ECO:0000256" key="7">
    <source>
        <dbReference type="ARBA" id="ARBA00022840"/>
    </source>
</evidence>
<comment type="subcellular location">
    <subcellularLocation>
        <location evidence="1">Membrane</location>
        <topology evidence="1">Multi-pass membrane protein</topology>
    </subcellularLocation>
</comment>
<comment type="similarity">
    <text evidence="2">Belongs to the ABC transporter superfamily. ABCG family. PDR (TC 3.A.1.205) subfamily.</text>
</comment>
<feature type="transmembrane region" description="Helical" evidence="11">
    <location>
        <begin position="602"/>
        <end position="624"/>
    </location>
</feature>
<comment type="caution">
    <text evidence="13">The sequence shown here is derived from an EMBL/GenBank/DDBJ whole genome shotgun (WGS) entry which is preliminary data.</text>
</comment>
<dbReference type="SUPFAM" id="SSF52540">
    <property type="entry name" value="P-loop containing nucleoside triphosphate hydrolases"/>
    <property type="match status" value="1"/>
</dbReference>
<sequence length="1069" mass="121191">MNEIQRSMVEVSLSENHSHHQSNDDEEALKWAAIEKLPTYDRIRTSILKYALEHDQQSDGKMVVLKEVDVRKLGMDERQKLIDSMFKVAEEDNERYLRKLRERIDRVGIQLPNVEVRFEHLTVEADCYVGTRALPTLPNVARNISESALGLLGIHWTKRQTLKILKDVSGIIKPSRMALLLGPPSSGKTTLLLALAAKLDSSLKVGGEITYNGYKLNEFVPQKTSAYVSQNDVHVGEMTVRETLEFSARCLGVGIQHELLSELVRREKNAGIYPDAELDLFMKATAVEGSSSSLFVDYILKILGLDICKDIIVGDDMKRGISGGQRKRVTTGEIIVGPSKALFMDEISTGLDSSTTFQIVKCLQQIAHFNGTTILMSLLQPSPETFDLFDDVILISEGHIVYQGPRDYILEFFETCGFKCPERKGIADFLQEVTSRKDQEQYWEDRSKPYRYIGVEEFSIRFKQFHVGLQLQNELLIPFEKAPIHKEALVFKKYSVPQMELLKANFYKEWLLIKRNSFVYVFTTVQIIVVAFVGATVFIRTNMHLRNEEDGAIYVGALVFSMVVNTFNSYGEVPFIISRLPVFYKHRDLLLHPAWTFTLPNVLLRIPISMFISFVWMIVAYYTIGFAPEASRFFKQLLLIFLLYQMANAMFRFIAAVCRTNSISSTIGSFTLLLVFLLGGFIVPRGRIPIWWGWGYWISPLTYAFNGMAVNEMFAPRWMSKLASDNTTRLGVAVLGNFDVFPERTWYWIGVAGLLGFAILFNLLFTLALMYLNPIGKAQVTISDEAANEMNTEIESGSLNLRNSLSSSDKVNKGEIAIVQMSSQLARNELNEVAEPAPESFHVVTPKRGMILSFVPLALSFDSVNYYVDMPTIFVDESIPGVPNIDEKYNPATWVLDVTSVACEVRLGIDFAEKYKSSSLYQDDSTDLHMIIGAMYSAVMFIGICNCASVLPVLSIERTVFYRESAAGMYSSLPYALSWRIPIWWSWYYWICPVAWTIYGLTISQYGDVEDTIEVPGMVPDPTIKWYIKHQFGYDSNFTGPVAVVLVGFTVFFALMFAHCIRALNFQTR</sequence>
<keyword evidence="5" id="KW-0677">Repeat</keyword>
<evidence type="ECO:0000256" key="10">
    <source>
        <dbReference type="SAM" id="MobiDB-lite"/>
    </source>
</evidence>
<evidence type="ECO:0000256" key="9">
    <source>
        <dbReference type="ARBA" id="ARBA00023136"/>
    </source>
</evidence>
<evidence type="ECO:0000256" key="2">
    <source>
        <dbReference type="ARBA" id="ARBA00006012"/>
    </source>
</evidence>
<keyword evidence="8 11" id="KW-1133">Transmembrane helix</keyword>
<dbReference type="InterPro" id="IPR013581">
    <property type="entry name" value="PDR_assoc"/>
</dbReference>
<keyword evidence="9 11" id="KW-0472">Membrane</keyword>
<name>A0AAN9EIP5_CROPI</name>
<evidence type="ECO:0000256" key="11">
    <source>
        <dbReference type="SAM" id="Phobius"/>
    </source>
</evidence>
<feature type="transmembrane region" description="Helical" evidence="11">
    <location>
        <begin position="551"/>
        <end position="570"/>
    </location>
</feature>
<accession>A0AAN9EIP5</accession>
<evidence type="ECO:0000256" key="4">
    <source>
        <dbReference type="ARBA" id="ARBA00022692"/>
    </source>
</evidence>
<dbReference type="GO" id="GO:0016020">
    <property type="term" value="C:membrane"/>
    <property type="evidence" value="ECO:0007669"/>
    <property type="project" value="UniProtKB-SubCell"/>
</dbReference>
<dbReference type="EMBL" id="JAYWIO010000006">
    <property type="protein sequence ID" value="KAK7255465.1"/>
    <property type="molecule type" value="Genomic_DNA"/>
</dbReference>
<evidence type="ECO:0000256" key="3">
    <source>
        <dbReference type="ARBA" id="ARBA00022448"/>
    </source>
</evidence>
<feature type="region of interest" description="Disordered" evidence="10">
    <location>
        <begin position="1"/>
        <end position="26"/>
    </location>
</feature>
<dbReference type="GO" id="GO:0016887">
    <property type="term" value="F:ATP hydrolysis activity"/>
    <property type="evidence" value="ECO:0007669"/>
    <property type="project" value="InterPro"/>
</dbReference>
<feature type="domain" description="ABC transporter" evidence="12">
    <location>
        <begin position="149"/>
        <end position="422"/>
    </location>
</feature>
<feature type="transmembrane region" description="Helical" evidence="11">
    <location>
        <begin position="928"/>
        <end position="954"/>
    </location>
</feature>
<keyword evidence="6" id="KW-0547">Nucleotide-binding</keyword>
<feature type="transmembrane region" description="Helical" evidence="11">
    <location>
        <begin position="636"/>
        <end position="657"/>
    </location>
</feature>
<feature type="transmembrane region" description="Helical" evidence="11">
    <location>
        <begin position="518"/>
        <end position="539"/>
    </location>
</feature>
<dbReference type="PANTHER" id="PTHR48040">
    <property type="entry name" value="PLEIOTROPIC DRUG RESISTANCE PROTEIN 1-LIKE ISOFORM X1"/>
    <property type="match status" value="1"/>
</dbReference>
<dbReference type="AlphaFoldDB" id="A0AAN9EIP5"/>
<proteinExistence type="inferred from homology"/>
<dbReference type="InterPro" id="IPR003439">
    <property type="entry name" value="ABC_transporter-like_ATP-bd"/>
</dbReference>
<dbReference type="GO" id="GO:0005524">
    <property type="term" value="F:ATP binding"/>
    <property type="evidence" value="ECO:0007669"/>
    <property type="project" value="UniProtKB-KW"/>
</dbReference>
<feature type="transmembrane region" description="Helical" evidence="11">
    <location>
        <begin position="1042"/>
        <end position="1064"/>
    </location>
</feature>
<dbReference type="Pfam" id="PF14510">
    <property type="entry name" value="ABC_trans_N"/>
    <property type="match status" value="1"/>
</dbReference>
<dbReference type="InterPro" id="IPR043926">
    <property type="entry name" value="ABCG_dom"/>
</dbReference>
<dbReference type="PANTHER" id="PTHR48040:SF28">
    <property type="entry name" value="ABC TRANSPORTER G FAMILY MEMBER 39-LIKE"/>
    <property type="match status" value="1"/>
</dbReference>
<keyword evidence="7" id="KW-0067">ATP-binding</keyword>
<gene>
    <name evidence="13" type="ORF">RIF29_28875</name>
</gene>
<organism evidence="13 14">
    <name type="scientific">Crotalaria pallida</name>
    <name type="common">Smooth rattlebox</name>
    <name type="synonym">Crotalaria striata</name>
    <dbReference type="NCBI Taxonomy" id="3830"/>
    <lineage>
        <taxon>Eukaryota</taxon>
        <taxon>Viridiplantae</taxon>
        <taxon>Streptophyta</taxon>
        <taxon>Embryophyta</taxon>
        <taxon>Tracheophyta</taxon>
        <taxon>Spermatophyta</taxon>
        <taxon>Magnoliopsida</taxon>
        <taxon>eudicotyledons</taxon>
        <taxon>Gunneridae</taxon>
        <taxon>Pentapetalae</taxon>
        <taxon>rosids</taxon>
        <taxon>fabids</taxon>
        <taxon>Fabales</taxon>
        <taxon>Fabaceae</taxon>
        <taxon>Papilionoideae</taxon>
        <taxon>50 kb inversion clade</taxon>
        <taxon>genistoids sensu lato</taxon>
        <taxon>core genistoids</taxon>
        <taxon>Crotalarieae</taxon>
        <taxon>Crotalaria</taxon>
    </lineage>
</organism>
<evidence type="ECO:0000256" key="6">
    <source>
        <dbReference type="ARBA" id="ARBA00022741"/>
    </source>
</evidence>
<dbReference type="Proteomes" id="UP001372338">
    <property type="component" value="Unassembled WGS sequence"/>
</dbReference>
<dbReference type="InterPro" id="IPR029481">
    <property type="entry name" value="ABC_trans_N"/>
</dbReference>
<dbReference type="Pfam" id="PF01061">
    <property type="entry name" value="ABC2_membrane"/>
    <property type="match status" value="2"/>
</dbReference>
<reference evidence="13 14" key="1">
    <citation type="submission" date="2024-01" db="EMBL/GenBank/DDBJ databases">
        <title>The genomes of 5 underutilized Papilionoideae crops provide insights into root nodulation and disease resistanc.</title>
        <authorList>
            <person name="Yuan L."/>
        </authorList>
    </citation>
    <scope>NUCLEOTIDE SEQUENCE [LARGE SCALE GENOMIC DNA]</scope>
    <source>
        <strain evidence="13">ZHUSHIDOU_FW_LH</strain>
        <tissue evidence="13">Leaf</tissue>
    </source>
</reference>
<protein>
    <recommendedName>
        <fullName evidence="12">ABC transporter domain-containing protein</fullName>
    </recommendedName>
</protein>
<evidence type="ECO:0000259" key="12">
    <source>
        <dbReference type="PROSITE" id="PS50893"/>
    </source>
</evidence>
<dbReference type="Gene3D" id="3.40.50.300">
    <property type="entry name" value="P-loop containing nucleotide triphosphate hydrolases"/>
    <property type="match status" value="1"/>
</dbReference>
<keyword evidence="14" id="KW-1185">Reference proteome</keyword>
<dbReference type="SMART" id="SM00382">
    <property type="entry name" value="AAA"/>
    <property type="match status" value="1"/>
</dbReference>
<dbReference type="FunFam" id="3.40.50.300:FF:000179">
    <property type="entry name" value="ABC transporter G family member 34"/>
    <property type="match status" value="1"/>
</dbReference>
<feature type="transmembrane region" description="Helical" evidence="11">
    <location>
        <begin position="690"/>
        <end position="710"/>
    </location>
</feature>
<dbReference type="InterPro" id="IPR003593">
    <property type="entry name" value="AAA+_ATPase"/>
</dbReference>